<dbReference type="PANTHER" id="PTHR42791:SF1">
    <property type="entry name" value="N-ACETYLTRANSFERASE DOMAIN-CONTAINING PROTEIN"/>
    <property type="match status" value="1"/>
</dbReference>
<accession>A0A8J3VKZ8</accession>
<evidence type="ECO:0000313" key="1">
    <source>
        <dbReference type="EMBL" id="GIH10077.1"/>
    </source>
</evidence>
<reference evidence="1" key="1">
    <citation type="submission" date="2021-01" db="EMBL/GenBank/DDBJ databases">
        <title>Whole genome shotgun sequence of Rhizocola hellebori NBRC 109834.</title>
        <authorList>
            <person name="Komaki H."/>
            <person name="Tamura T."/>
        </authorList>
    </citation>
    <scope>NUCLEOTIDE SEQUENCE</scope>
    <source>
        <strain evidence="1">NBRC 109834</strain>
    </source>
</reference>
<dbReference type="AlphaFoldDB" id="A0A8J3VKZ8"/>
<dbReference type="EMBL" id="BONY01000083">
    <property type="protein sequence ID" value="GIH10077.1"/>
    <property type="molecule type" value="Genomic_DNA"/>
</dbReference>
<sequence>MHHIADATVEQLPAAAAIIGGAFANLDIASWLMPGEPPTTRADILTRQLGLIVNHAFLHGRVQIEQQLAGVAVWLPGGHGHHIPDIDGYQQLRDRISGVHRDRFAQLDNLMAASYPTAEHWHLALLAVVPSRHRDGIGTTLVKAGHYFTAGASTFLQASSRASRDLYLRHGYHDIYHPLLPDATTPHIAMYPMWRQSTGGE</sequence>
<evidence type="ECO:0008006" key="3">
    <source>
        <dbReference type="Google" id="ProtNLM"/>
    </source>
</evidence>
<evidence type="ECO:0000313" key="2">
    <source>
        <dbReference type="Proteomes" id="UP000612899"/>
    </source>
</evidence>
<dbReference type="InterPro" id="IPR016181">
    <property type="entry name" value="Acyl_CoA_acyltransferase"/>
</dbReference>
<gene>
    <name evidence="1" type="ORF">Rhe02_81440</name>
</gene>
<organism evidence="1 2">
    <name type="scientific">Rhizocola hellebori</name>
    <dbReference type="NCBI Taxonomy" id="1392758"/>
    <lineage>
        <taxon>Bacteria</taxon>
        <taxon>Bacillati</taxon>
        <taxon>Actinomycetota</taxon>
        <taxon>Actinomycetes</taxon>
        <taxon>Micromonosporales</taxon>
        <taxon>Micromonosporaceae</taxon>
        <taxon>Rhizocola</taxon>
    </lineage>
</organism>
<comment type="caution">
    <text evidence="1">The sequence shown here is derived from an EMBL/GenBank/DDBJ whole genome shotgun (WGS) entry which is preliminary data.</text>
</comment>
<name>A0A8J3VKZ8_9ACTN</name>
<dbReference type="Gene3D" id="3.40.630.30">
    <property type="match status" value="1"/>
</dbReference>
<dbReference type="Proteomes" id="UP000612899">
    <property type="component" value="Unassembled WGS sequence"/>
</dbReference>
<keyword evidence="2" id="KW-1185">Reference proteome</keyword>
<dbReference type="SUPFAM" id="SSF55729">
    <property type="entry name" value="Acyl-CoA N-acyltransferases (Nat)"/>
    <property type="match status" value="1"/>
</dbReference>
<proteinExistence type="predicted"/>
<dbReference type="InterPro" id="IPR052523">
    <property type="entry name" value="Trichothecene_AcTrans"/>
</dbReference>
<dbReference type="PANTHER" id="PTHR42791">
    <property type="entry name" value="GNAT FAMILY ACETYLTRANSFERASE"/>
    <property type="match status" value="1"/>
</dbReference>
<protein>
    <recommendedName>
        <fullName evidence="3">GNAT family N-acetyltransferase</fullName>
    </recommendedName>
</protein>